<dbReference type="PANTHER" id="PTHR30625:SF11">
    <property type="entry name" value="MOTA_TOLQ_EXBB PROTON CHANNEL DOMAIN-CONTAINING PROTEIN"/>
    <property type="match status" value="1"/>
</dbReference>
<dbReference type="KEGG" id="bsed:DN745_08960"/>
<dbReference type="Proteomes" id="UP000249799">
    <property type="component" value="Chromosome"/>
</dbReference>
<gene>
    <name evidence="9" type="ORF">DN745_08960</name>
</gene>
<keyword evidence="2" id="KW-1003">Cell membrane</keyword>
<evidence type="ECO:0000313" key="9">
    <source>
        <dbReference type="EMBL" id="AWV89461.1"/>
    </source>
</evidence>
<evidence type="ECO:0000259" key="8">
    <source>
        <dbReference type="Pfam" id="PF01618"/>
    </source>
</evidence>
<dbReference type="GO" id="GO:0005886">
    <property type="term" value="C:plasma membrane"/>
    <property type="evidence" value="ECO:0007669"/>
    <property type="project" value="UniProtKB-SubCell"/>
</dbReference>
<accession>A0A2Z4FKG4</accession>
<evidence type="ECO:0000256" key="2">
    <source>
        <dbReference type="ARBA" id="ARBA00022475"/>
    </source>
</evidence>
<dbReference type="Pfam" id="PF01618">
    <property type="entry name" value="MotA_ExbB"/>
    <property type="match status" value="1"/>
</dbReference>
<keyword evidence="4 7" id="KW-1133">Transmembrane helix</keyword>
<comment type="similarity">
    <text evidence="6">Belongs to the exbB/tolQ family.</text>
</comment>
<evidence type="ECO:0000313" key="10">
    <source>
        <dbReference type="Proteomes" id="UP000249799"/>
    </source>
</evidence>
<evidence type="ECO:0000256" key="1">
    <source>
        <dbReference type="ARBA" id="ARBA00004651"/>
    </source>
</evidence>
<protein>
    <submittedName>
        <fullName evidence="9">MotA/TolQ/ExbB proton channel family protein</fullName>
    </submittedName>
</protein>
<sequence>MYVILSVSILGVLIFVERLFALYIQNRLNARSFIRQVVTHVENRRFREALDMCEISSHHPLGRVMKAGILRANRRDTEIERAMESEMLASLLTLRKRISLMALLANSSTLLGLLGTIFGLISAFASISMASAAARQDALAAGISTAMYTTAFGISVAVPLLVFHHILSNRSEKILIETEGGATTLLVALTGVVREIRAPNSAKTDGSTEIAS</sequence>
<dbReference type="GO" id="GO:0017038">
    <property type="term" value="P:protein import"/>
    <property type="evidence" value="ECO:0007669"/>
    <property type="project" value="TreeGrafter"/>
</dbReference>
<keyword evidence="3 7" id="KW-0812">Transmembrane</keyword>
<comment type="subcellular location">
    <subcellularLocation>
        <location evidence="1">Cell membrane</location>
        <topology evidence="1">Multi-pass membrane protein</topology>
    </subcellularLocation>
    <subcellularLocation>
        <location evidence="6">Membrane</location>
        <topology evidence="6">Multi-pass membrane protein</topology>
    </subcellularLocation>
</comment>
<keyword evidence="5 7" id="KW-0472">Membrane</keyword>
<feature type="transmembrane region" description="Helical" evidence="7">
    <location>
        <begin position="100"/>
        <end position="127"/>
    </location>
</feature>
<name>A0A2Z4FKG4_9DELT</name>
<dbReference type="InterPro" id="IPR002898">
    <property type="entry name" value="MotA_ExbB_proton_chnl"/>
</dbReference>
<evidence type="ECO:0000256" key="7">
    <source>
        <dbReference type="SAM" id="Phobius"/>
    </source>
</evidence>
<evidence type="ECO:0000256" key="4">
    <source>
        <dbReference type="ARBA" id="ARBA00022989"/>
    </source>
</evidence>
<organism evidence="9 10">
    <name type="scientific">Bradymonas sediminis</name>
    <dbReference type="NCBI Taxonomy" id="1548548"/>
    <lineage>
        <taxon>Bacteria</taxon>
        <taxon>Deltaproteobacteria</taxon>
        <taxon>Bradymonadales</taxon>
        <taxon>Bradymonadaceae</taxon>
        <taxon>Bradymonas</taxon>
    </lineage>
</organism>
<feature type="transmembrane region" description="Helical" evidence="7">
    <location>
        <begin position="139"/>
        <end position="163"/>
    </location>
</feature>
<dbReference type="OrthoDB" id="4045at2"/>
<feature type="transmembrane region" description="Helical" evidence="7">
    <location>
        <begin position="6"/>
        <end position="24"/>
    </location>
</feature>
<evidence type="ECO:0000256" key="5">
    <source>
        <dbReference type="ARBA" id="ARBA00023136"/>
    </source>
</evidence>
<keyword evidence="6" id="KW-0813">Transport</keyword>
<dbReference type="InterPro" id="IPR050790">
    <property type="entry name" value="ExbB/TolQ_transport"/>
</dbReference>
<dbReference type="PANTHER" id="PTHR30625">
    <property type="entry name" value="PROTEIN TOLQ"/>
    <property type="match status" value="1"/>
</dbReference>
<evidence type="ECO:0000256" key="6">
    <source>
        <dbReference type="RuleBase" id="RU004057"/>
    </source>
</evidence>
<proteinExistence type="inferred from homology"/>
<feature type="domain" description="MotA/TolQ/ExbB proton channel" evidence="8">
    <location>
        <begin position="58"/>
        <end position="177"/>
    </location>
</feature>
<keyword evidence="10" id="KW-1185">Reference proteome</keyword>
<dbReference type="EMBL" id="CP030032">
    <property type="protein sequence ID" value="AWV89461.1"/>
    <property type="molecule type" value="Genomic_DNA"/>
</dbReference>
<evidence type="ECO:0000256" key="3">
    <source>
        <dbReference type="ARBA" id="ARBA00022692"/>
    </source>
</evidence>
<dbReference type="AlphaFoldDB" id="A0A2Z4FKG4"/>
<reference evidence="9 10" key="1">
    <citation type="submission" date="2018-06" db="EMBL/GenBank/DDBJ databases">
        <title>Lujinxingia sediminis gen. nov. sp. nov., a new facultative anaerobic member of the class Deltaproteobacteria, and proposal of Lujinxingaceae fam. nov.</title>
        <authorList>
            <person name="Guo L.-Y."/>
            <person name="Li C.-M."/>
            <person name="Wang S."/>
            <person name="Du Z.-J."/>
        </authorList>
    </citation>
    <scope>NUCLEOTIDE SEQUENCE [LARGE SCALE GENOMIC DNA]</scope>
    <source>
        <strain evidence="9 10">FA350</strain>
    </source>
</reference>
<keyword evidence="6" id="KW-0653">Protein transport</keyword>